<dbReference type="InterPro" id="IPR044811">
    <property type="entry name" value="DME/ROS1"/>
</dbReference>
<evidence type="ECO:0000256" key="8">
    <source>
        <dbReference type="ARBA" id="ARBA00023242"/>
    </source>
</evidence>
<evidence type="ECO:0000256" key="7">
    <source>
        <dbReference type="ARBA" id="ARBA00023125"/>
    </source>
</evidence>
<keyword evidence="4" id="KW-0479">Metal-binding</keyword>
<reference evidence="12" key="2">
    <citation type="submission" date="2025-08" db="UniProtKB">
        <authorList>
            <consortium name="RefSeq"/>
        </authorList>
    </citation>
    <scope>IDENTIFICATION</scope>
    <source>
        <tissue evidence="12">Young leaves</tissue>
    </source>
</reference>
<dbReference type="GO" id="GO:0051536">
    <property type="term" value="F:iron-sulfur cluster binding"/>
    <property type="evidence" value="ECO:0007669"/>
    <property type="project" value="UniProtKB-KW"/>
</dbReference>
<dbReference type="InterPro" id="IPR028925">
    <property type="entry name" value="RRM_DME"/>
</dbReference>
<dbReference type="GeneID" id="113855942"/>
<evidence type="ECO:0000256" key="3">
    <source>
        <dbReference type="ARBA" id="ARBA00005646"/>
    </source>
</evidence>
<comment type="similarity">
    <text evidence="3">Belongs to the DNA glycosylase family. DEMETER subfamily.</text>
</comment>
<feature type="compositionally biased region" description="Polar residues" evidence="9">
    <location>
        <begin position="48"/>
        <end position="61"/>
    </location>
</feature>
<dbReference type="GO" id="GO:0005634">
    <property type="term" value="C:nucleus"/>
    <property type="evidence" value="ECO:0007669"/>
    <property type="project" value="UniProtKB-SubCell"/>
</dbReference>
<dbReference type="GO" id="GO:0046872">
    <property type="term" value="F:metal ion binding"/>
    <property type="evidence" value="ECO:0007669"/>
    <property type="project" value="UniProtKB-KW"/>
</dbReference>
<feature type="region of interest" description="Disordered" evidence="9">
    <location>
        <begin position="21"/>
        <end position="196"/>
    </location>
</feature>
<evidence type="ECO:0000256" key="5">
    <source>
        <dbReference type="ARBA" id="ARBA00023004"/>
    </source>
</evidence>
<keyword evidence="8" id="KW-0539">Nucleus</keyword>
<dbReference type="GO" id="GO:0006284">
    <property type="term" value="P:base-excision repair"/>
    <property type="evidence" value="ECO:0007669"/>
    <property type="project" value="InterPro"/>
</dbReference>
<reference evidence="11" key="1">
    <citation type="journal article" date="2019" name="Toxins">
        <title>Detection of Abrin-Like and Prepropulchellin-Like Toxin Genes and Transcripts Using Whole Genome Sequencing and Full-Length Transcript Sequencing of Abrus precatorius.</title>
        <authorList>
            <person name="Hovde B.T."/>
            <person name="Daligault H.E."/>
            <person name="Hanschen E.R."/>
            <person name="Kunde Y.A."/>
            <person name="Johnson M.B."/>
            <person name="Starkenburg S.R."/>
            <person name="Johnson S.L."/>
        </authorList>
    </citation>
    <scope>NUCLEOTIDE SEQUENCE [LARGE SCALE GENOMIC DNA]</scope>
</reference>
<proteinExistence type="inferred from homology"/>
<feature type="region of interest" description="Disordered" evidence="9">
    <location>
        <begin position="495"/>
        <end position="522"/>
    </location>
</feature>
<dbReference type="GO" id="GO:0019104">
    <property type="term" value="F:DNA N-glycosylase activity"/>
    <property type="evidence" value="ECO:0007669"/>
    <property type="project" value="InterPro"/>
</dbReference>
<feature type="domain" description="Demeter RRM-fold" evidence="10">
    <location>
        <begin position="960"/>
        <end position="1060"/>
    </location>
</feature>
<feature type="compositionally biased region" description="Polar residues" evidence="9">
    <location>
        <begin position="71"/>
        <end position="81"/>
    </location>
</feature>
<dbReference type="OrthoDB" id="5607at2759"/>
<gene>
    <name evidence="12" type="primary">LOC113855942</name>
</gene>
<keyword evidence="5" id="KW-0408">Iron</keyword>
<accession>A0A8B8KHX3</accession>
<dbReference type="AlphaFoldDB" id="A0A8B8KHX3"/>
<dbReference type="Gene3D" id="1.10.1670.10">
    <property type="entry name" value="Helix-hairpin-Helix base-excision DNA repair enzymes (C-terminal)"/>
    <property type="match status" value="1"/>
</dbReference>
<dbReference type="Proteomes" id="UP000694853">
    <property type="component" value="Unplaced"/>
</dbReference>
<feature type="compositionally biased region" description="Low complexity" evidence="9">
    <location>
        <begin position="92"/>
        <end position="101"/>
    </location>
</feature>
<dbReference type="InterPro" id="IPR023170">
    <property type="entry name" value="HhH_base_excis_C"/>
</dbReference>
<feature type="compositionally biased region" description="Polar residues" evidence="9">
    <location>
        <begin position="166"/>
        <end position="184"/>
    </location>
</feature>
<feature type="compositionally biased region" description="Basic and acidic residues" evidence="9">
    <location>
        <begin position="495"/>
        <end position="512"/>
    </location>
</feature>
<dbReference type="GO" id="GO:0035514">
    <property type="term" value="F:DNA demethylase activity"/>
    <property type="evidence" value="ECO:0007669"/>
    <property type="project" value="InterPro"/>
</dbReference>
<feature type="compositionally biased region" description="Polar residues" evidence="9">
    <location>
        <begin position="124"/>
        <end position="138"/>
    </location>
</feature>
<evidence type="ECO:0000313" key="12">
    <source>
        <dbReference type="RefSeq" id="XP_027343371.1"/>
    </source>
</evidence>
<evidence type="ECO:0000256" key="1">
    <source>
        <dbReference type="ARBA" id="ARBA00001966"/>
    </source>
</evidence>
<evidence type="ECO:0000256" key="2">
    <source>
        <dbReference type="ARBA" id="ARBA00004123"/>
    </source>
</evidence>
<dbReference type="InterPro" id="IPR011257">
    <property type="entry name" value="DNA_glycosylase"/>
</dbReference>
<keyword evidence="11" id="KW-1185">Reference proteome</keyword>
<dbReference type="RefSeq" id="XP_027343371.1">
    <property type="nucleotide sequence ID" value="XM_027487570.1"/>
</dbReference>
<evidence type="ECO:0000259" key="10">
    <source>
        <dbReference type="Pfam" id="PF15628"/>
    </source>
</evidence>
<keyword evidence="6" id="KW-0411">Iron-sulfur</keyword>
<dbReference type="InterPro" id="IPR003265">
    <property type="entry name" value="HhH-GPD_domain"/>
</dbReference>
<keyword evidence="7" id="KW-0238">DNA-binding</keyword>
<dbReference type="CDD" id="cd00056">
    <property type="entry name" value="ENDO3c"/>
    <property type="match status" value="1"/>
</dbReference>
<comment type="cofactor">
    <cofactor evidence="1">
        <name>[4Fe-4S] cluster</name>
        <dbReference type="ChEBI" id="CHEBI:49883"/>
    </cofactor>
</comment>
<dbReference type="KEGG" id="aprc:113855942"/>
<sequence length="1078" mass="123806">MAEEIANYYSWTPYSYLQPNQHVVDADGDDSLNEVLRDKDQGLEPTPVESNSSNKATNQSFEGLEPIPVESNPSNKPTNKSFEGLEPTPVESNSSNKAINKSSEDDSLNEVLRDKDPGLEPTPVKSNSSNKATNQSSEADLEFSPTKRKNKREENRKIYRPKIISESPNKSRVKSNDTPKPSTPKQKRSSVRRDSSCKRQLFSEDLISLPFLKKFNKVKVEQGGFENSIIHNELGIAYNSIQRYHKVESLSSLCLVESRQIGMIFPLMCKKKRIPRGRLRLEKLLAPFKRGKRSTSLVRKRKCWMVFELGGDSVIDKKLITRIKKIRSLTKKKGRKTKELVANKELGALVPYKQSSLDINVLLDEETLRVWNLLKDENGHEENDEMKQKSWESIRSIFRDKVESFLWHMHFIQGDRRFLPWKGSVLDSVIGTFLTQNVSDHLSSSAFMTLAAKFPIKTNREKGMEDLDKQEMPSYSVVFPSPEFDREMEDCKLEEMEGKKVKESSKLDDSKGTENSSSLTNEKIDPLDLLSVKKISTAKKKSKKEEEKEILEEKQRCWDRLRKIHTKSPRDSDHMDSVDWEAVRCAPVGEVARVIASRGQHNMIAERIQRLLNGLRDSNGKLDLEWLRYAPQKEAKEYLLNIYGLGLKSVECIRLLTLHHMAFPVDVNVGRIVVRLGWVPLQPLPKEIQIHNLEMYPDSNKIQQYLWPRLCTLDQRTLYELHYQLITFGKVFCTKKYPNCAACPMKNECKHYASVVARYYYIHAKLALPEPPTQSGNSFKHSTLLSNSPSTVVSEENNTFIPESSKGCEPIIEIPASPEPESNEPNNFDVKNEDEEFKRDDVCNDIEDFPTIVLSSQETHNYYSKDYEQEDMNKSTAVVLLHDVANIPLPKMKNVSRLKTERKVWVLPDNHPLLAEHSLRELNDPCPYLLVIWTEGELQHSRESSENSLQEEENGITVPGTLLIPCRTAMRGSFPLNGTYFQVNEVFADYDSMIRPINVPRKWLWNLENRIVYFGTGISSIMRDLKVEQIHECFWNGFICVRAMDSKTRASRPISSILHRNTTARVGKGNKNEREDEE</sequence>
<dbReference type="SUPFAM" id="SSF48150">
    <property type="entry name" value="DNA-glycosylase"/>
    <property type="match status" value="1"/>
</dbReference>
<evidence type="ECO:0000256" key="6">
    <source>
        <dbReference type="ARBA" id="ARBA00023014"/>
    </source>
</evidence>
<protein>
    <submittedName>
        <fullName evidence="12">Protein ROS1A-like</fullName>
    </submittedName>
</protein>
<dbReference type="PANTHER" id="PTHR46213">
    <property type="entry name" value="TRANSCRIPTIONAL ACTIVATOR DEMETER"/>
    <property type="match status" value="1"/>
</dbReference>
<dbReference type="GO" id="GO:0003677">
    <property type="term" value="F:DNA binding"/>
    <property type="evidence" value="ECO:0007669"/>
    <property type="project" value="UniProtKB-KW"/>
</dbReference>
<evidence type="ECO:0000313" key="11">
    <source>
        <dbReference type="Proteomes" id="UP000694853"/>
    </source>
</evidence>
<comment type="subcellular location">
    <subcellularLocation>
        <location evidence="2">Nucleus</location>
    </subcellularLocation>
</comment>
<name>A0A8B8KHX3_ABRPR</name>
<organism evidence="11 12">
    <name type="scientific">Abrus precatorius</name>
    <name type="common">Indian licorice</name>
    <name type="synonym">Glycine abrus</name>
    <dbReference type="NCBI Taxonomy" id="3816"/>
    <lineage>
        <taxon>Eukaryota</taxon>
        <taxon>Viridiplantae</taxon>
        <taxon>Streptophyta</taxon>
        <taxon>Embryophyta</taxon>
        <taxon>Tracheophyta</taxon>
        <taxon>Spermatophyta</taxon>
        <taxon>Magnoliopsida</taxon>
        <taxon>eudicotyledons</taxon>
        <taxon>Gunneridae</taxon>
        <taxon>Pentapetalae</taxon>
        <taxon>rosids</taxon>
        <taxon>fabids</taxon>
        <taxon>Fabales</taxon>
        <taxon>Fabaceae</taxon>
        <taxon>Papilionoideae</taxon>
        <taxon>50 kb inversion clade</taxon>
        <taxon>NPAAA clade</taxon>
        <taxon>indigoferoid/millettioid clade</taxon>
        <taxon>Abreae</taxon>
        <taxon>Abrus</taxon>
    </lineage>
</organism>
<dbReference type="PANTHER" id="PTHR46213:SF26">
    <property type="entry name" value="HHH-GPD BASE EXCISION DNA REPAIR FAMILY PROTEIN"/>
    <property type="match status" value="1"/>
</dbReference>
<evidence type="ECO:0000256" key="4">
    <source>
        <dbReference type="ARBA" id="ARBA00022723"/>
    </source>
</evidence>
<dbReference type="Pfam" id="PF15628">
    <property type="entry name" value="RRM_DME"/>
    <property type="match status" value="1"/>
</dbReference>
<evidence type="ECO:0000256" key="9">
    <source>
        <dbReference type="SAM" id="MobiDB-lite"/>
    </source>
</evidence>
<dbReference type="GO" id="GO:0141166">
    <property type="term" value="P:chromosomal 5-methylcytosine DNA demethylation pathway"/>
    <property type="evidence" value="ECO:0007669"/>
    <property type="project" value="InterPro"/>
</dbReference>